<keyword evidence="1" id="KW-0732">Signal</keyword>
<feature type="chain" id="PRO_5010358989" evidence="1">
    <location>
        <begin position="18"/>
        <end position="119"/>
    </location>
</feature>
<organism evidence="2 3">
    <name type="scientific">Zancudomyces culisetae</name>
    <name type="common">Gut fungus</name>
    <name type="synonym">Smittium culisetae</name>
    <dbReference type="NCBI Taxonomy" id="1213189"/>
    <lineage>
        <taxon>Eukaryota</taxon>
        <taxon>Fungi</taxon>
        <taxon>Fungi incertae sedis</taxon>
        <taxon>Zoopagomycota</taxon>
        <taxon>Kickxellomycotina</taxon>
        <taxon>Harpellomycetes</taxon>
        <taxon>Harpellales</taxon>
        <taxon>Legeriomycetaceae</taxon>
        <taxon>Zancudomyces</taxon>
    </lineage>
</organism>
<protein>
    <submittedName>
        <fullName evidence="2">Uncharacterized protein</fullName>
    </submittedName>
</protein>
<dbReference type="PANTHER" id="PTHR28110">
    <property type="entry name" value="TRANSMEMBRANE PROTEIN"/>
    <property type="match status" value="1"/>
</dbReference>
<feature type="signal peptide" evidence="1">
    <location>
        <begin position="1"/>
        <end position="17"/>
    </location>
</feature>
<dbReference type="PANTHER" id="PTHR28110:SF1">
    <property type="entry name" value="TRANSMEMBRANE PROTEIN"/>
    <property type="match status" value="1"/>
</dbReference>
<reference evidence="3" key="1">
    <citation type="submission" date="2017-01" db="EMBL/GenBank/DDBJ databases">
        <authorList>
            <person name="Wang Y."/>
            <person name="White M."/>
            <person name="Kvist S."/>
            <person name="Moncalvo J.-M."/>
        </authorList>
    </citation>
    <scope>NUCLEOTIDE SEQUENCE [LARGE SCALE GENOMIC DNA]</scope>
    <source>
        <strain evidence="3">COL-18-3</strain>
    </source>
</reference>
<dbReference type="Proteomes" id="UP000188320">
    <property type="component" value="Unassembled WGS sequence"/>
</dbReference>
<dbReference type="GO" id="GO:0005737">
    <property type="term" value="C:cytoplasm"/>
    <property type="evidence" value="ECO:0007669"/>
    <property type="project" value="TreeGrafter"/>
</dbReference>
<evidence type="ECO:0000313" key="3">
    <source>
        <dbReference type="Proteomes" id="UP000188320"/>
    </source>
</evidence>
<evidence type="ECO:0000256" key="1">
    <source>
        <dbReference type="SAM" id="SignalP"/>
    </source>
</evidence>
<accession>A0A1R1PH38</accession>
<keyword evidence="3" id="KW-1185">Reference proteome</keyword>
<proteinExistence type="predicted"/>
<dbReference type="AlphaFoldDB" id="A0A1R1PH38"/>
<evidence type="ECO:0000313" key="2">
    <source>
        <dbReference type="EMBL" id="OMH80291.1"/>
    </source>
</evidence>
<sequence>MLVPILLLLSLVMNVYYITRPRPLKLPELLEKMYEKEQNAGEGGSQLDSNIRTIDYSEYTDLIVVPGHSIYNGKGSPLKKNNWILKEWQKNDVGVYLKHIARSIEILKEHDSSLLLFSG</sequence>
<dbReference type="EMBL" id="LSSK01001233">
    <property type="protein sequence ID" value="OMH80291.1"/>
    <property type="molecule type" value="Genomic_DNA"/>
</dbReference>
<comment type="caution">
    <text evidence="2">The sequence shown here is derived from an EMBL/GenBank/DDBJ whole genome shotgun (WGS) entry which is preliminary data.</text>
</comment>
<dbReference type="InterPro" id="IPR055323">
    <property type="entry name" value="C57A10.07/YOR238W"/>
</dbReference>
<name>A0A1R1PH38_ZANCU</name>
<dbReference type="OrthoDB" id="4347at2759"/>
<gene>
    <name evidence="2" type="ORF">AX774_g6277</name>
</gene>